<dbReference type="AlphaFoldDB" id="A0A4R3M748"/>
<dbReference type="InterPro" id="IPR050272">
    <property type="entry name" value="Isochorismatase-like_hydrls"/>
</dbReference>
<feature type="domain" description="Isochorismatase-like" evidence="2">
    <location>
        <begin position="23"/>
        <end position="193"/>
    </location>
</feature>
<sequence length="200" mass="20704">MAAPQTLLAMSGANPGPTPLSQAALLVIDAQNEYLDGRLRLHGIDAAVDEIARLIARARKLGRPVVHVRHRGQPGGTFDPEAHGGQIIDAVAPRDGETVVDKSLPNAFAGTELMPRLAQTGTRQLVVAGFMTHLCVSASVRSAIDHRLFSTVVASACATRDLPSATGGSVVPASTLHEATLAALADRFAVVVANAAALPD</sequence>
<evidence type="ECO:0000256" key="1">
    <source>
        <dbReference type="ARBA" id="ARBA00022801"/>
    </source>
</evidence>
<reference evidence="3 4" key="1">
    <citation type="submission" date="2019-03" db="EMBL/GenBank/DDBJ databases">
        <title>Genomic Encyclopedia of Type Strains, Phase IV (KMG-IV): sequencing the most valuable type-strain genomes for metagenomic binning, comparative biology and taxonomic classification.</title>
        <authorList>
            <person name="Goeker M."/>
        </authorList>
    </citation>
    <scope>NUCLEOTIDE SEQUENCE [LARGE SCALE GENOMIC DNA]</scope>
    <source>
        <strain evidence="3 4">DSM 19345</strain>
    </source>
</reference>
<evidence type="ECO:0000259" key="2">
    <source>
        <dbReference type="Pfam" id="PF00857"/>
    </source>
</evidence>
<dbReference type="OrthoDB" id="9794942at2"/>
<keyword evidence="1" id="KW-0378">Hydrolase</keyword>
<comment type="caution">
    <text evidence="3">The sequence shown here is derived from an EMBL/GenBank/DDBJ whole genome shotgun (WGS) entry which is preliminary data.</text>
</comment>
<dbReference type="Pfam" id="PF00857">
    <property type="entry name" value="Isochorismatase"/>
    <property type="match status" value="1"/>
</dbReference>
<evidence type="ECO:0000313" key="4">
    <source>
        <dbReference type="Proteomes" id="UP000295678"/>
    </source>
</evidence>
<dbReference type="PANTHER" id="PTHR43540:SF15">
    <property type="entry name" value="BLR5631 PROTEIN"/>
    <property type="match status" value="1"/>
</dbReference>
<name>A0A4R3M748_9HYPH</name>
<dbReference type="InterPro" id="IPR036380">
    <property type="entry name" value="Isochorismatase-like_sf"/>
</dbReference>
<dbReference type="RefSeq" id="WP_132806988.1">
    <property type="nucleotide sequence ID" value="NZ_SMAK01000007.1"/>
</dbReference>
<dbReference type="EMBL" id="SMAK01000007">
    <property type="protein sequence ID" value="TCT09274.1"/>
    <property type="molecule type" value="Genomic_DNA"/>
</dbReference>
<protein>
    <submittedName>
        <fullName evidence="3">Nicotinamidase-related amidase</fullName>
    </submittedName>
</protein>
<gene>
    <name evidence="3" type="ORF">EDC22_107120</name>
</gene>
<organism evidence="3 4">
    <name type="scientific">Tepidamorphus gemmatus</name>
    <dbReference type="NCBI Taxonomy" id="747076"/>
    <lineage>
        <taxon>Bacteria</taxon>
        <taxon>Pseudomonadati</taxon>
        <taxon>Pseudomonadota</taxon>
        <taxon>Alphaproteobacteria</taxon>
        <taxon>Hyphomicrobiales</taxon>
        <taxon>Tepidamorphaceae</taxon>
        <taxon>Tepidamorphus</taxon>
    </lineage>
</organism>
<dbReference type="Gene3D" id="3.40.50.850">
    <property type="entry name" value="Isochorismatase-like"/>
    <property type="match status" value="1"/>
</dbReference>
<dbReference type="Proteomes" id="UP000295678">
    <property type="component" value="Unassembled WGS sequence"/>
</dbReference>
<proteinExistence type="predicted"/>
<accession>A0A4R3M748</accession>
<keyword evidence="4" id="KW-1185">Reference proteome</keyword>
<dbReference type="GO" id="GO:0016787">
    <property type="term" value="F:hydrolase activity"/>
    <property type="evidence" value="ECO:0007669"/>
    <property type="project" value="UniProtKB-KW"/>
</dbReference>
<dbReference type="InterPro" id="IPR000868">
    <property type="entry name" value="Isochorismatase-like_dom"/>
</dbReference>
<dbReference type="SUPFAM" id="SSF52499">
    <property type="entry name" value="Isochorismatase-like hydrolases"/>
    <property type="match status" value="1"/>
</dbReference>
<evidence type="ECO:0000313" key="3">
    <source>
        <dbReference type="EMBL" id="TCT09274.1"/>
    </source>
</evidence>
<dbReference type="CDD" id="cd01014">
    <property type="entry name" value="nicotinamidase_related"/>
    <property type="match status" value="1"/>
</dbReference>
<dbReference type="PANTHER" id="PTHR43540">
    <property type="entry name" value="PEROXYUREIDOACRYLATE/UREIDOACRYLATE AMIDOHYDROLASE-RELATED"/>
    <property type="match status" value="1"/>
</dbReference>